<reference evidence="2" key="1">
    <citation type="journal article" date="2024" name="Int. J. Syst. Evol. Microbiol.">
        <title>Brooklawnia propionicigenes sp. nov., a facultatively anaerobic, propionate-producing bacterium isolated from a methanogenic reactor treating waste from cattle farms.</title>
        <authorList>
            <person name="Akita Y."/>
            <person name="Ueki A."/>
            <person name="Tonouchi A."/>
            <person name="Sugawara Y."/>
            <person name="Honma S."/>
            <person name="Kaku N."/>
            <person name="Ueki K."/>
        </authorList>
    </citation>
    <scope>NUCLEOTIDE SEQUENCE</scope>
    <source>
        <strain evidence="2">SH051</strain>
    </source>
</reference>
<dbReference type="InterPro" id="IPR007139">
    <property type="entry name" value="DUF349"/>
</dbReference>
<evidence type="ECO:0000313" key="2">
    <source>
        <dbReference type="EMBL" id="BEH03574.1"/>
    </source>
</evidence>
<dbReference type="Proteomes" id="UP001431656">
    <property type="component" value="Chromosome"/>
</dbReference>
<protein>
    <submittedName>
        <fullName evidence="2">DUF349 domain-containing protein</fullName>
    </submittedName>
</protein>
<organism evidence="2 3">
    <name type="scientific">Brooklawnia propionicigenes</name>
    <dbReference type="NCBI Taxonomy" id="3041175"/>
    <lineage>
        <taxon>Bacteria</taxon>
        <taxon>Bacillati</taxon>
        <taxon>Actinomycetota</taxon>
        <taxon>Actinomycetes</taxon>
        <taxon>Propionibacteriales</taxon>
        <taxon>Propionibacteriaceae</taxon>
        <taxon>Brooklawnia</taxon>
    </lineage>
</organism>
<evidence type="ECO:0000256" key="1">
    <source>
        <dbReference type="SAM" id="Coils"/>
    </source>
</evidence>
<accession>A0AAN0KFN3</accession>
<gene>
    <name evidence="2" type="ORF">brsh051_28550</name>
</gene>
<keyword evidence="1" id="KW-0175">Coiled coil</keyword>
<feature type="coiled-coil region" evidence="1">
    <location>
        <begin position="296"/>
        <end position="360"/>
    </location>
</feature>
<name>A0AAN0KFN3_9ACTN</name>
<dbReference type="AlphaFoldDB" id="A0AAN0KFN3"/>
<keyword evidence="3" id="KW-1185">Reference proteome</keyword>
<evidence type="ECO:0000313" key="3">
    <source>
        <dbReference type="Proteomes" id="UP001431656"/>
    </source>
</evidence>
<proteinExistence type="predicted"/>
<sequence length="388" mass="43542">MGQVPDADPAEALAFFVRRFEALETEVNLLSKRIESGTVSPEEARKAVNALSTSIAEANAVGDLDGLIVTLQGLAPQLAAAQEARKAQRAQQNEETRAAKEAMVEQAEKLAAGNDWRGGVNRFRALLDEWKALPRIDRATDDELWHRFSSARTTYTRRRKAQFASENERRDGARKAKEAIIARAREIAGSTDWSDTAAEFRQLMNQWKAAGGAAREIDDALWAEFRGLQDQFFEARSAAFSAEDDEFRENLTAKQSLLDEAEATIVPVTDVKTARDQFRDFLARYNEHGKVPRDAIRPLENRVRALEHAIKAAEDDEWRRTDPEARKRASDTVEMFTTQIEKLAKQADDAEARGDLKKAQKTRESIKTYTEWLNQATKALDEFSGNGA</sequence>
<dbReference type="EMBL" id="AP028056">
    <property type="protein sequence ID" value="BEH03574.1"/>
    <property type="molecule type" value="Genomic_DNA"/>
</dbReference>
<dbReference type="Pfam" id="PF03993">
    <property type="entry name" value="DUF349"/>
    <property type="match status" value="3"/>
</dbReference>
<dbReference type="KEGG" id="broo:brsh051_28550"/>